<dbReference type="PANTHER" id="PTHR31088">
    <property type="entry name" value="MEMBRANE-ASSOCIATED PROTEIN VIPP1, CHLOROPLASTIC"/>
    <property type="match status" value="1"/>
</dbReference>
<reference evidence="4 5" key="1">
    <citation type="journal article" date="2016" name="Biochim. Biophys. Acta">
        <title>Characterization of red-shifted phycobilisomes isolated from the chlorophyll f-containing cyanobacterium Halomicronema hongdechloris.</title>
        <authorList>
            <person name="Li Y."/>
            <person name="Lin Y."/>
            <person name="Garvey C.J."/>
            <person name="Birch D."/>
            <person name="Corkery R.W."/>
            <person name="Loughlin P.C."/>
            <person name="Scheer H."/>
            <person name="Willows R.D."/>
            <person name="Chen M."/>
        </authorList>
    </citation>
    <scope>NUCLEOTIDE SEQUENCE [LARGE SCALE GENOMIC DNA]</scope>
    <source>
        <strain evidence="4 5">C2206</strain>
    </source>
</reference>
<dbReference type="InterPro" id="IPR007157">
    <property type="entry name" value="PspA_VIPP1"/>
</dbReference>
<evidence type="ECO:0000256" key="1">
    <source>
        <dbReference type="ARBA" id="ARBA00043985"/>
    </source>
</evidence>
<name>A0A1Z3HJT1_9CYAN</name>
<dbReference type="EMBL" id="CP021983">
    <property type="protein sequence ID" value="ASC70516.1"/>
    <property type="molecule type" value="Genomic_DNA"/>
</dbReference>
<gene>
    <name evidence="4" type="ORF">XM38_014550</name>
</gene>
<dbReference type="OrthoDB" id="9779630at2"/>
<feature type="coiled-coil region" evidence="2">
    <location>
        <begin position="101"/>
        <end position="135"/>
    </location>
</feature>
<dbReference type="PANTHER" id="PTHR31088:SF6">
    <property type="entry name" value="PHAGE SHOCK PROTEIN A"/>
    <property type="match status" value="1"/>
</dbReference>
<dbReference type="AlphaFoldDB" id="A0A1Z3HJT1"/>
<dbReference type="RefSeq" id="WP_080807396.1">
    <property type="nucleotide sequence ID" value="NZ_CP021983.2"/>
</dbReference>
<sequence>MGLLDRLWRVIRSNITSLVSQAEDPEKILDQAVDDMQSDLIQLRQSAAQAIAIQKRTERQYAQANSTAEEWYNRAQLALQKGEDDLARQALMKRQTYLETTNAMEGQLQQQRQVVAKLKDNMRVLESKIAEAKTKRDMYVARARSAQASQRINEMIGRVGTNDAIAAFDRMEEKVLNLEAQSDALAELSTAGSLEARFAELEGHPDSVEAELAAMKTRLRGSTDPESGSLPPGASGNK</sequence>
<organism evidence="4 5">
    <name type="scientific">Halomicronema hongdechloris C2206</name>
    <dbReference type="NCBI Taxonomy" id="1641165"/>
    <lineage>
        <taxon>Bacteria</taxon>
        <taxon>Bacillati</taxon>
        <taxon>Cyanobacteriota</taxon>
        <taxon>Cyanophyceae</taxon>
        <taxon>Nodosilineales</taxon>
        <taxon>Nodosilineaceae</taxon>
        <taxon>Halomicronema</taxon>
    </lineage>
</organism>
<dbReference type="Pfam" id="PF04012">
    <property type="entry name" value="PspA_IM30"/>
    <property type="match status" value="1"/>
</dbReference>
<dbReference type="Proteomes" id="UP000191901">
    <property type="component" value="Chromosome"/>
</dbReference>
<keyword evidence="5" id="KW-1185">Reference proteome</keyword>
<evidence type="ECO:0000256" key="2">
    <source>
        <dbReference type="SAM" id="Coils"/>
    </source>
</evidence>
<dbReference type="KEGG" id="hhg:XM38_014550"/>
<dbReference type="STRING" id="1641165.XM38_07930"/>
<evidence type="ECO:0000256" key="3">
    <source>
        <dbReference type="SAM" id="MobiDB-lite"/>
    </source>
</evidence>
<evidence type="ECO:0000313" key="4">
    <source>
        <dbReference type="EMBL" id="ASC70516.1"/>
    </source>
</evidence>
<evidence type="ECO:0000313" key="5">
    <source>
        <dbReference type="Proteomes" id="UP000191901"/>
    </source>
</evidence>
<protein>
    <submittedName>
        <fullName evidence="4">Phage shock protein A</fullName>
    </submittedName>
</protein>
<proteinExistence type="inferred from homology"/>
<accession>A0A1Z3HJT1</accession>
<comment type="similarity">
    <text evidence="1">Belongs to the PspA/Vipp/IM30 family.</text>
</comment>
<keyword evidence="2" id="KW-0175">Coiled coil</keyword>
<feature type="region of interest" description="Disordered" evidence="3">
    <location>
        <begin position="217"/>
        <end position="238"/>
    </location>
</feature>